<feature type="compositionally biased region" description="Polar residues" evidence="1">
    <location>
        <begin position="171"/>
        <end position="183"/>
    </location>
</feature>
<protein>
    <submittedName>
        <fullName evidence="2">Uncharacterized protein</fullName>
    </submittedName>
</protein>
<feature type="compositionally biased region" description="Polar residues" evidence="1">
    <location>
        <begin position="135"/>
        <end position="145"/>
    </location>
</feature>
<proteinExistence type="predicted"/>
<accession>A0AAV7X860</accession>
<comment type="caution">
    <text evidence="2">The sequence shown here is derived from an EMBL/GenBank/DDBJ whole genome shotgun (WGS) entry which is preliminary data.</text>
</comment>
<feature type="region of interest" description="Disordered" evidence="1">
    <location>
        <begin position="99"/>
        <end position="221"/>
    </location>
</feature>
<feature type="compositionally biased region" description="Pro residues" evidence="1">
    <location>
        <begin position="47"/>
        <end position="56"/>
    </location>
</feature>
<feature type="compositionally biased region" description="Pro residues" evidence="1">
    <location>
        <begin position="106"/>
        <end position="115"/>
    </location>
</feature>
<evidence type="ECO:0000313" key="2">
    <source>
        <dbReference type="EMBL" id="KAJ1522118.1"/>
    </source>
</evidence>
<evidence type="ECO:0000256" key="1">
    <source>
        <dbReference type="SAM" id="MobiDB-lite"/>
    </source>
</evidence>
<feature type="compositionally biased region" description="Basic and acidic residues" evidence="1">
    <location>
        <begin position="146"/>
        <end position="169"/>
    </location>
</feature>
<organism evidence="2 3">
    <name type="scientific">Megalurothrips usitatus</name>
    <name type="common">bean blossom thrips</name>
    <dbReference type="NCBI Taxonomy" id="439358"/>
    <lineage>
        <taxon>Eukaryota</taxon>
        <taxon>Metazoa</taxon>
        <taxon>Ecdysozoa</taxon>
        <taxon>Arthropoda</taxon>
        <taxon>Hexapoda</taxon>
        <taxon>Insecta</taxon>
        <taxon>Pterygota</taxon>
        <taxon>Neoptera</taxon>
        <taxon>Paraneoptera</taxon>
        <taxon>Thysanoptera</taxon>
        <taxon>Terebrantia</taxon>
        <taxon>Thripoidea</taxon>
        <taxon>Thripidae</taxon>
        <taxon>Megalurothrips</taxon>
    </lineage>
</organism>
<keyword evidence="3" id="KW-1185">Reference proteome</keyword>
<gene>
    <name evidence="2" type="ORF">ONE63_002429</name>
</gene>
<dbReference type="EMBL" id="JAPTSV010000012">
    <property type="protein sequence ID" value="KAJ1522118.1"/>
    <property type="molecule type" value="Genomic_DNA"/>
</dbReference>
<feature type="compositionally biased region" description="Basic residues" evidence="1">
    <location>
        <begin position="1"/>
        <end position="32"/>
    </location>
</feature>
<dbReference type="AlphaFoldDB" id="A0AAV7X860"/>
<reference evidence="2" key="1">
    <citation type="submission" date="2022-12" db="EMBL/GenBank/DDBJ databases">
        <title>Chromosome-level genome assembly of the bean flower thrips Megalurothrips usitatus.</title>
        <authorList>
            <person name="Ma L."/>
            <person name="Liu Q."/>
            <person name="Li H."/>
            <person name="Cai W."/>
        </authorList>
    </citation>
    <scope>NUCLEOTIDE SEQUENCE</scope>
    <source>
        <strain evidence="2">Cailab_2022a</strain>
    </source>
</reference>
<feature type="region of interest" description="Disordered" evidence="1">
    <location>
        <begin position="254"/>
        <end position="285"/>
    </location>
</feature>
<dbReference type="Proteomes" id="UP001075354">
    <property type="component" value="Chromosome 12"/>
</dbReference>
<feature type="compositionally biased region" description="Low complexity" evidence="1">
    <location>
        <begin position="254"/>
        <end position="263"/>
    </location>
</feature>
<feature type="region of interest" description="Disordered" evidence="1">
    <location>
        <begin position="1"/>
        <end position="87"/>
    </location>
</feature>
<feature type="compositionally biased region" description="Pro residues" evidence="1">
    <location>
        <begin position="264"/>
        <end position="277"/>
    </location>
</feature>
<feature type="compositionally biased region" description="Basic and acidic residues" evidence="1">
    <location>
        <begin position="33"/>
        <end position="43"/>
    </location>
</feature>
<name>A0AAV7X860_9NEOP</name>
<evidence type="ECO:0000313" key="3">
    <source>
        <dbReference type="Proteomes" id="UP001075354"/>
    </source>
</evidence>
<sequence length="285" mass="30790">MSREVHRYRRPSGSRRHGRTQSRSRSRSRSRSPSRDNRSDRRYLGPGPGPNRPLPPLADLQRVKINLRNPRATNNTPSGIQPVAIEDLKIPRAKGEGRKPLLEFLLPPPPPPPPSEVREVTVVNPSDSHGGAGSRGTSSGVPSTRGSREHTYSTGRRNESTDANVKGDKNGVQQNAGESSTVNKALKSEPSMNDRSELTQHPNAHPAGRGRGHGFYPPPLPMGGHMGPMGPMMGPMGPMGPMMGPMGPMGPMMGPMRPMGAGPRRPPPIYGPGPYRPRGPFGRRP</sequence>